<protein>
    <submittedName>
        <fullName evidence="3">HORMA domain-containing protein</fullName>
    </submittedName>
</protein>
<feature type="region of interest" description="Disordered" evidence="1">
    <location>
        <begin position="266"/>
        <end position="310"/>
    </location>
</feature>
<evidence type="ECO:0000313" key="3">
    <source>
        <dbReference type="WBParaSite" id="GPLIN_000836700"/>
    </source>
</evidence>
<sequence>MVIFQQSSSFQQLAPGANRIAAVTGTAAAAAELPVAIRPPVQEEQIKRINATMRARAAEHNTPKYADVVPSLNHSTGLSNPDWMLLEWQTDQIMSQVVGVVFSLQSFTAQNGLDGFSFRLAFDESGQNEAAVHAWQPEVRQRLASLRDGDIIDILRLKVRPQSKDQKGTMPYTLLFNAESRFRLLKRAGAVQTDTFLSIDGHVGEEGSSAGMQPQHQQNNNFVPQQQPQQPLHPTYPIIVEEELSAGFSAAVPYNMQHGDEWMDMHARPEGQNDFDIGSGGGVVGGSNHGPALSDNEDDDDDDEAGNGEPNAVIDETEWLSANRPPPLQQQQQQPPPSGPSSSHRPRRASAICCEQRLQLIVAGINEMSRAVSRDSRNSRDRARRRRLRQRRHNILFANEVEEESADDDVVVLSPRSDQSQTLGIRHQQALMVDDEQFYSGELIPIEEMTANNEMVVVQKALEEEDRKKIVQSSFVMKEVPENAKGLVEKDEKGYDNLTCIICRCWMRDSGHVNINAWEQLNGQEYTGGGGNTHIQHGSGRGRQKSANSPPSPSAIAGNSSTVLNDNVYADEPMNTEHLDRYCHIVGVWERTACRSRNTRCEAIEVSFQGWESANRPDTLLAQCLAGLLKRVLGGRPPPLRIGMS</sequence>
<feature type="compositionally biased region" description="Low complexity" evidence="1">
    <location>
        <begin position="546"/>
        <end position="560"/>
    </location>
</feature>
<reference evidence="2" key="2">
    <citation type="submission" date="2014-05" db="EMBL/GenBank/DDBJ databases">
        <title>The genome and life-stage specific transcriptomes of Globodera pallida elucidate key aspects of plant parasitism by a cyst nematode.</title>
        <authorList>
            <person name="Cotton J.A."/>
            <person name="Lilley C.J."/>
            <person name="Jones L.M."/>
            <person name="Kikuchi T."/>
            <person name="Reid A.J."/>
            <person name="Thorpe P."/>
            <person name="Tsai I.J."/>
            <person name="Beasley H."/>
            <person name="Blok V."/>
            <person name="Cock P.J.A."/>
            <person name="Van den Akker S.E."/>
            <person name="Holroyd N."/>
            <person name="Hunt M."/>
            <person name="Mantelin S."/>
            <person name="Naghra H."/>
            <person name="Pain A."/>
            <person name="Palomares-Rius J.E."/>
            <person name="Zarowiecki M."/>
            <person name="Berriman M."/>
            <person name="Jones J.T."/>
            <person name="Urwin P.E."/>
        </authorList>
    </citation>
    <scope>NUCLEOTIDE SEQUENCE [LARGE SCALE GENOMIC DNA]</scope>
    <source>
        <strain evidence="2">Lindley</strain>
    </source>
</reference>
<accession>A0A183C672</accession>
<feature type="compositionally biased region" description="Low complexity" evidence="1">
    <location>
        <begin position="213"/>
        <end position="230"/>
    </location>
</feature>
<feature type="compositionally biased region" description="Gly residues" evidence="1">
    <location>
        <begin position="278"/>
        <end position="288"/>
    </location>
</feature>
<feature type="compositionally biased region" description="Acidic residues" evidence="1">
    <location>
        <begin position="295"/>
        <end position="306"/>
    </location>
</feature>
<dbReference type="Proteomes" id="UP000050741">
    <property type="component" value="Unassembled WGS sequence"/>
</dbReference>
<proteinExistence type="predicted"/>
<feature type="region of interest" description="Disordered" evidence="1">
    <location>
        <begin position="323"/>
        <end position="348"/>
    </location>
</feature>
<organism evidence="2 3">
    <name type="scientific">Globodera pallida</name>
    <name type="common">Potato cyst nematode worm</name>
    <name type="synonym">Heterodera pallida</name>
    <dbReference type="NCBI Taxonomy" id="36090"/>
    <lineage>
        <taxon>Eukaryota</taxon>
        <taxon>Metazoa</taxon>
        <taxon>Ecdysozoa</taxon>
        <taxon>Nematoda</taxon>
        <taxon>Chromadorea</taxon>
        <taxon>Rhabditida</taxon>
        <taxon>Tylenchina</taxon>
        <taxon>Tylenchomorpha</taxon>
        <taxon>Tylenchoidea</taxon>
        <taxon>Heteroderidae</taxon>
        <taxon>Heteroderinae</taxon>
        <taxon>Globodera</taxon>
    </lineage>
</organism>
<name>A0A183C672_GLOPA</name>
<evidence type="ECO:0000256" key="1">
    <source>
        <dbReference type="SAM" id="MobiDB-lite"/>
    </source>
</evidence>
<feature type="region of interest" description="Disordered" evidence="1">
    <location>
        <begin position="528"/>
        <end position="560"/>
    </location>
</feature>
<feature type="region of interest" description="Disordered" evidence="1">
    <location>
        <begin position="206"/>
        <end position="232"/>
    </location>
</feature>
<feature type="compositionally biased region" description="Pro residues" evidence="1">
    <location>
        <begin position="324"/>
        <end position="339"/>
    </location>
</feature>
<dbReference type="WBParaSite" id="GPLIN_000836700">
    <property type="protein sequence ID" value="GPLIN_000836700"/>
    <property type="gene ID" value="GPLIN_000836700"/>
</dbReference>
<reference evidence="2" key="1">
    <citation type="submission" date="2013-12" db="EMBL/GenBank/DDBJ databases">
        <authorList>
            <person name="Aslett M."/>
        </authorList>
    </citation>
    <scope>NUCLEOTIDE SEQUENCE [LARGE SCALE GENOMIC DNA]</scope>
    <source>
        <strain evidence="2">Lindley</strain>
    </source>
</reference>
<reference evidence="3" key="3">
    <citation type="submission" date="2016-06" db="UniProtKB">
        <authorList>
            <consortium name="WormBaseParasite"/>
        </authorList>
    </citation>
    <scope>IDENTIFICATION</scope>
</reference>
<evidence type="ECO:0000313" key="2">
    <source>
        <dbReference type="Proteomes" id="UP000050741"/>
    </source>
</evidence>
<keyword evidence="2" id="KW-1185">Reference proteome</keyword>
<dbReference type="AlphaFoldDB" id="A0A183C672"/>